<evidence type="ECO:0000256" key="4">
    <source>
        <dbReference type="ARBA" id="ARBA00022598"/>
    </source>
</evidence>
<proteinExistence type="predicted"/>
<keyword evidence="6" id="KW-0692">RNA repair</keyword>
<comment type="catalytic activity">
    <reaction evidence="8">
        <text>ATP + (ribonucleotide)n-3'-hydroxyl + 5'-phospho-(ribonucleotide)m = (ribonucleotide)n+m + AMP + diphosphate.</text>
        <dbReference type="EC" id="6.5.1.3"/>
    </reaction>
</comment>
<comment type="caution">
    <text evidence="12">The sequence shown here is derived from an EMBL/GenBank/DDBJ whole genome shotgun (WGS) entry which is preliminary data.</text>
</comment>
<evidence type="ECO:0000256" key="2">
    <source>
        <dbReference type="ARBA" id="ARBA00001946"/>
    </source>
</evidence>
<keyword evidence="13" id="KW-1185">Reference proteome</keyword>
<reference evidence="12 13" key="1">
    <citation type="submission" date="2022-12" db="EMBL/GenBank/DDBJ databases">
        <title>Chromosome-level genome of Tegillarca granosa.</title>
        <authorList>
            <person name="Kim J."/>
        </authorList>
    </citation>
    <scope>NUCLEOTIDE SEQUENCE [LARGE SCALE GENOMIC DNA]</scope>
    <source>
        <strain evidence="12">Teg-2019</strain>
        <tissue evidence="12">Adductor muscle</tissue>
    </source>
</reference>
<dbReference type="PANTHER" id="PTHR31219:SF2">
    <property type="entry name" value="RNA LIGASE 1"/>
    <property type="match status" value="1"/>
</dbReference>
<evidence type="ECO:0000256" key="1">
    <source>
        <dbReference type="ARBA" id="ARBA00001936"/>
    </source>
</evidence>
<protein>
    <recommendedName>
        <fullName evidence="9">RNA ligase 1</fullName>
        <ecNumber evidence="3">6.5.1.3</ecNumber>
    </recommendedName>
    <alternativeName>
        <fullName evidence="10">RNA ligase</fullName>
    </alternativeName>
</protein>
<accession>A0ABQ9DZZ6</accession>
<keyword evidence="7" id="KW-0067">ATP-binding</keyword>
<evidence type="ECO:0000256" key="5">
    <source>
        <dbReference type="ARBA" id="ARBA00022741"/>
    </source>
</evidence>
<evidence type="ECO:0000256" key="9">
    <source>
        <dbReference type="ARBA" id="ARBA00035168"/>
    </source>
</evidence>
<evidence type="ECO:0000256" key="10">
    <source>
        <dbReference type="ARBA" id="ARBA00035432"/>
    </source>
</evidence>
<dbReference type="EC" id="6.5.1.3" evidence="3"/>
<name>A0ABQ9DZZ6_TEGGR</name>
<organism evidence="12 13">
    <name type="scientific">Tegillarca granosa</name>
    <name type="common">Malaysian cockle</name>
    <name type="synonym">Anadara granosa</name>
    <dbReference type="NCBI Taxonomy" id="220873"/>
    <lineage>
        <taxon>Eukaryota</taxon>
        <taxon>Metazoa</taxon>
        <taxon>Spiralia</taxon>
        <taxon>Lophotrochozoa</taxon>
        <taxon>Mollusca</taxon>
        <taxon>Bivalvia</taxon>
        <taxon>Autobranchia</taxon>
        <taxon>Pteriomorphia</taxon>
        <taxon>Arcoida</taxon>
        <taxon>Arcoidea</taxon>
        <taxon>Arcidae</taxon>
        <taxon>Tegillarca</taxon>
    </lineage>
</organism>
<gene>
    <name evidence="12" type="ORF">KUTeg_022704</name>
</gene>
<evidence type="ECO:0000256" key="11">
    <source>
        <dbReference type="ARBA" id="ARBA00045151"/>
    </source>
</evidence>
<evidence type="ECO:0000313" key="13">
    <source>
        <dbReference type="Proteomes" id="UP001217089"/>
    </source>
</evidence>
<comment type="function">
    <text evidence="11">Functions as an RNA ligase, in vitro. The ligation reaction entails three nucleotidyl transfer steps. In the first step, the RNA ligase reacts with ATP in the absence of nucleic acid to form a covalent ligase-AMP intermediate and release pyrophosphate. In step 2, the ligase-AMP binds to the nucleic acid and transfers the adenylate to the 5'-PO4 terminus to form an adenylylated intermediate. In step 3, the RNA ligase directs the attack of the 3'-OH on the 5'-phosphoanhydride linkage, resulting in a repaired 3'-5' phosphodiester and release of AMP. Exhibits selectivity for single-stranded RNA substrates and may not have nick-sealing activity on double-stranded DNA-RNA hybrids. May play a role in maintaining RNA integrity under stress conditions, for example in response to reactive oxygen species (ROS).</text>
</comment>
<sequence>MGGGVQLLYKQGNKKRGEAIGSKQCPLHFLVVHGSIPVDKPPLLQINAMKEWFQLTQCGKVEGIVWHCQTGALYKLHRHHIKLPWPITEPRLSTLRVNIKVDISQYELEDVNKSSFIVISRFNGHTCDSISRLHELLNTNGENS</sequence>
<evidence type="ECO:0000256" key="8">
    <source>
        <dbReference type="ARBA" id="ARBA00034038"/>
    </source>
</evidence>
<dbReference type="Pfam" id="PF17720">
    <property type="entry name" value="RLIG1"/>
    <property type="match status" value="1"/>
</dbReference>
<keyword evidence="5" id="KW-0547">Nucleotide-binding</keyword>
<comment type="cofactor">
    <cofactor evidence="2">
        <name>Mg(2+)</name>
        <dbReference type="ChEBI" id="CHEBI:18420"/>
    </cofactor>
</comment>
<evidence type="ECO:0000256" key="6">
    <source>
        <dbReference type="ARBA" id="ARBA00022800"/>
    </source>
</evidence>
<evidence type="ECO:0000313" key="12">
    <source>
        <dbReference type="EMBL" id="KAJ8298644.1"/>
    </source>
</evidence>
<keyword evidence="4" id="KW-0436">Ligase</keyword>
<evidence type="ECO:0000256" key="7">
    <source>
        <dbReference type="ARBA" id="ARBA00022840"/>
    </source>
</evidence>
<dbReference type="PANTHER" id="PTHR31219">
    <property type="entry name" value="CHROMOSOME 28 C12ORF29 HOMOLOG"/>
    <property type="match status" value="1"/>
</dbReference>
<dbReference type="EMBL" id="JARBDR010000921">
    <property type="protein sequence ID" value="KAJ8298644.1"/>
    <property type="molecule type" value="Genomic_DNA"/>
</dbReference>
<comment type="cofactor">
    <cofactor evidence="1">
        <name>Mn(2+)</name>
        <dbReference type="ChEBI" id="CHEBI:29035"/>
    </cofactor>
</comment>
<dbReference type="InterPro" id="IPR041211">
    <property type="entry name" value="RLIG1"/>
</dbReference>
<dbReference type="Proteomes" id="UP001217089">
    <property type="component" value="Unassembled WGS sequence"/>
</dbReference>
<evidence type="ECO:0000256" key="3">
    <source>
        <dbReference type="ARBA" id="ARBA00012724"/>
    </source>
</evidence>